<evidence type="ECO:0000313" key="2">
    <source>
        <dbReference type="EMBL" id="SEB17004.1"/>
    </source>
</evidence>
<dbReference type="PANTHER" id="PTHR30595:SF6">
    <property type="entry name" value="SCHLAFEN ALBA-2 DOMAIN-CONTAINING PROTEIN"/>
    <property type="match status" value="1"/>
</dbReference>
<reference evidence="2 3" key="1">
    <citation type="submission" date="2016-10" db="EMBL/GenBank/DDBJ databases">
        <authorList>
            <person name="de Groot N.N."/>
        </authorList>
    </citation>
    <scope>NUCLEOTIDE SEQUENCE [LARGE SCALE GENOMIC DNA]</scope>
    <source>
        <strain evidence="2 3">DSM 19033</strain>
    </source>
</reference>
<accession>A0A1H4H5D1</accession>
<evidence type="ECO:0000313" key="3">
    <source>
        <dbReference type="Proteomes" id="UP000198850"/>
    </source>
</evidence>
<dbReference type="EMBL" id="FNRA01000013">
    <property type="protein sequence ID" value="SEB17004.1"/>
    <property type="molecule type" value="Genomic_DNA"/>
</dbReference>
<dbReference type="InterPro" id="IPR038461">
    <property type="entry name" value="Schlafen_AlbA_2_dom_sf"/>
</dbReference>
<evidence type="ECO:0000259" key="1">
    <source>
        <dbReference type="Pfam" id="PF04326"/>
    </source>
</evidence>
<dbReference type="Gene3D" id="3.30.950.30">
    <property type="entry name" value="Schlafen, AAA domain"/>
    <property type="match status" value="1"/>
</dbReference>
<dbReference type="Gene3D" id="3.30.565.60">
    <property type="match status" value="1"/>
</dbReference>
<feature type="domain" description="Schlafen AlbA-2" evidence="1">
    <location>
        <begin position="14"/>
        <end position="128"/>
    </location>
</feature>
<dbReference type="AlphaFoldDB" id="A0A1H4H5D1"/>
<dbReference type="RefSeq" id="WP_090559602.1">
    <property type="nucleotide sequence ID" value="NZ_FNRA01000013.1"/>
</dbReference>
<protein>
    <submittedName>
        <fullName evidence="2">Predicted transcriptional regulator, contains HTH domain</fullName>
    </submittedName>
</protein>
<name>A0A1H4H5D1_9SPHI</name>
<dbReference type="InterPro" id="IPR007421">
    <property type="entry name" value="Schlafen_AlbA_2_dom"/>
</dbReference>
<dbReference type="STRING" id="425514.SAMN05443550_113127"/>
<dbReference type="Pfam" id="PF13749">
    <property type="entry name" value="HATPase_c_4"/>
    <property type="match status" value="1"/>
</dbReference>
<organism evidence="2 3">
    <name type="scientific">Pedobacter hartonius</name>
    <dbReference type="NCBI Taxonomy" id="425514"/>
    <lineage>
        <taxon>Bacteria</taxon>
        <taxon>Pseudomonadati</taxon>
        <taxon>Bacteroidota</taxon>
        <taxon>Sphingobacteriia</taxon>
        <taxon>Sphingobacteriales</taxon>
        <taxon>Sphingobacteriaceae</taxon>
        <taxon>Pedobacter</taxon>
    </lineage>
</organism>
<keyword evidence="3" id="KW-1185">Reference proteome</keyword>
<dbReference type="PANTHER" id="PTHR30595">
    <property type="entry name" value="GLPR-RELATED TRANSCRIPTIONAL REPRESSOR"/>
    <property type="match status" value="1"/>
</dbReference>
<proteinExistence type="predicted"/>
<sequence length="386" mass="42718">MHASEILKIIQQGESSKVQFKEKLPHTDSLAHELIAFSNSKGGVIIIGINDKTGALNGLTFTEIQDYNQKLVNTASQSVFPPVVIDTEVLTVSDNNIMIVYISEGISKPYKDRLGTIYLKNGSDKRRVTSNDEIARLLQSSGSMFADEVPVLGTSKADVNLNLYDNFLKRKFKNSLEDLGIDLSKSLENLGLLKAGQLTLAGLLLFSEKRSIIKPQFSIQCVAVNDVNLSGNHFIDNEPAFDGTLNDVYLKAFGFIDRHIKKIQSGNSFNSPAVWEIPQEVFEEVLVNALIHRDYFVQSTIKVFIFSDRIEIVSPGKLPNSLTIENIANGISIARNPVLQSLTQYILPYKGLGTGVGRAISAYPKIQFVNDVNTEQFKVIIPKPNN</sequence>
<dbReference type="InterPro" id="IPR038475">
    <property type="entry name" value="RecG_C_sf"/>
</dbReference>
<gene>
    <name evidence="2" type="ORF">SAMN05443550_113127</name>
</gene>
<dbReference type="Proteomes" id="UP000198850">
    <property type="component" value="Unassembled WGS sequence"/>
</dbReference>
<dbReference type="Pfam" id="PF04326">
    <property type="entry name" value="SLFN_AlbA_2"/>
    <property type="match status" value="1"/>
</dbReference>
<dbReference type="OrthoDB" id="9807907at2"/>